<reference evidence="6 7" key="1">
    <citation type="submission" date="2019-04" db="EMBL/GenBank/DDBJ databases">
        <title>Friends and foes A comparative genomics study of 23 Aspergillus species from section Flavi.</title>
        <authorList>
            <consortium name="DOE Joint Genome Institute"/>
            <person name="Kjaerbolling I."/>
            <person name="Vesth T."/>
            <person name="Frisvad J.C."/>
            <person name="Nybo J.L."/>
            <person name="Theobald S."/>
            <person name="Kildgaard S."/>
            <person name="Isbrandt T."/>
            <person name="Kuo A."/>
            <person name="Sato A."/>
            <person name="Lyhne E.K."/>
            <person name="Kogle M.E."/>
            <person name="Wiebenga A."/>
            <person name="Kun R.S."/>
            <person name="Lubbers R.J."/>
            <person name="Makela M.R."/>
            <person name="Barry K."/>
            <person name="Chovatia M."/>
            <person name="Clum A."/>
            <person name="Daum C."/>
            <person name="Haridas S."/>
            <person name="He G."/>
            <person name="LaButti K."/>
            <person name="Lipzen A."/>
            <person name="Mondo S."/>
            <person name="Riley R."/>
            <person name="Salamov A."/>
            <person name="Simmons B.A."/>
            <person name="Magnuson J.K."/>
            <person name="Henrissat B."/>
            <person name="Mortensen U.H."/>
            <person name="Larsen T.O."/>
            <person name="Devries R.P."/>
            <person name="Grigoriev I.V."/>
            <person name="Machida M."/>
            <person name="Baker S.E."/>
            <person name="Andersen M.R."/>
        </authorList>
    </citation>
    <scope>NUCLEOTIDE SEQUENCE [LARGE SCALE GENOMIC DNA]</scope>
    <source>
        <strain evidence="6 7">CBS 151.66</strain>
    </source>
</reference>
<dbReference type="Proteomes" id="UP000326565">
    <property type="component" value="Unassembled WGS sequence"/>
</dbReference>
<proteinExistence type="inferred from homology"/>
<dbReference type="PANTHER" id="PTHR24305:SF78">
    <property type="entry name" value="P450, PUTATIVE (EUROFUNG)-RELATED"/>
    <property type="match status" value="1"/>
</dbReference>
<dbReference type="InterPro" id="IPR001128">
    <property type="entry name" value="Cyt_P450"/>
</dbReference>
<organism evidence="6 7">
    <name type="scientific">Aspergillus leporis</name>
    <dbReference type="NCBI Taxonomy" id="41062"/>
    <lineage>
        <taxon>Eukaryota</taxon>
        <taxon>Fungi</taxon>
        <taxon>Dikarya</taxon>
        <taxon>Ascomycota</taxon>
        <taxon>Pezizomycotina</taxon>
        <taxon>Eurotiomycetes</taxon>
        <taxon>Eurotiomycetidae</taxon>
        <taxon>Eurotiales</taxon>
        <taxon>Aspergillaceae</taxon>
        <taxon>Aspergillus</taxon>
        <taxon>Aspergillus subgen. Circumdati</taxon>
    </lineage>
</organism>
<name>A0A5N5X318_9EURO</name>
<keyword evidence="5" id="KW-0472">Membrane</keyword>
<dbReference type="GO" id="GO:0005506">
    <property type="term" value="F:iron ion binding"/>
    <property type="evidence" value="ECO:0007669"/>
    <property type="project" value="InterPro"/>
</dbReference>
<evidence type="ECO:0000256" key="2">
    <source>
        <dbReference type="ARBA" id="ARBA00023002"/>
    </source>
</evidence>
<dbReference type="GO" id="GO:0016705">
    <property type="term" value="F:oxidoreductase activity, acting on paired donors, with incorporation or reduction of molecular oxygen"/>
    <property type="evidence" value="ECO:0007669"/>
    <property type="project" value="InterPro"/>
</dbReference>
<feature type="transmembrane region" description="Helical" evidence="5">
    <location>
        <begin position="20"/>
        <end position="38"/>
    </location>
</feature>
<dbReference type="PRINTS" id="PR00463">
    <property type="entry name" value="EP450I"/>
</dbReference>
<keyword evidence="5" id="KW-0812">Transmembrane</keyword>
<dbReference type="AlphaFoldDB" id="A0A5N5X318"/>
<dbReference type="Pfam" id="PF00067">
    <property type="entry name" value="p450"/>
    <property type="match status" value="1"/>
</dbReference>
<comment type="cofactor">
    <cofactor evidence="4">
        <name>heme</name>
        <dbReference type="ChEBI" id="CHEBI:30413"/>
    </cofactor>
</comment>
<dbReference type="InterPro" id="IPR002401">
    <property type="entry name" value="Cyt_P450_E_grp-I"/>
</dbReference>
<evidence type="ECO:0000256" key="3">
    <source>
        <dbReference type="ARBA" id="ARBA00023033"/>
    </source>
</evidence>
<accession>A0A5N5X318</accession>
<dbReference type="Gene3D" id="1.10.630.10">
    <property type="entry name" value="Cytochrome P450"/>
    <property type="match status" value="1"/>
</dbReference>
<dbReference type="PANTHER" id="PTHR24305">
    <property type="entry name" value="CYTOCHROME P450"/>
    <property type="match status" value="1"/>
</dbReference>
<evidence type="ECO:0000313" key="6">
    <source>
        <dbReference type="EMBL" id="KAB8075161.1"/>
    </source>
</evidence>
<sequence>MESVSLLHREGLKHVLEIDLFHLGGSAALLGILLHTTIFRTSFPVEKHMYNLLGLYAATILSLSYAYLSLTELSPLQGLGRVSLIAISFNTGLISSMSIYRLFFHRLHHFPGPFGAKLTRFYDASLAAKNVQYNVEIRKLHEQYGDFVRTGPREISILRKSALPLIYGPQTECRKSTWYDQLYTDTRKVCMNLSRDSDDHRRRRKAWDRAFSIKSIGIYEPRVRAQADKLISQIEANIGKPLDVTAWSMFFSFDIMGDVGFGKDFGNLSSGREHPAIKAVHDHMLLIGVVSHVPWLLNLLGRIPGAAAGYRSFFRWCADQIEAKRKSWDSGSYPQDIISWILKAFIDNDVSAPPSELALHDDSRVVVVAGSDTTAISLANTIYYLAKHPGVLTKLQAQLDEVMRGGPEDWTYDKAKRVTYTDDIINESLRLRPAVMTGGYRVTPSRGLQVDEVFIPGDVNVCVPPQLIHTDERYYKAPNGFIPERWGERKVEMGTDEAPYYPFSMGAYGCVGKNLAMLSLRIAVSRLAQRYNITFAPGETGETFIHGAQDAFITVLPPLQVVFQPR</sequence>
<keyword evidence="7" id="KW-1185">Reference proteome</keyword>
<keyword evidence="4" id="KW-0349">Heme</keyword>
<dbReference type="EMBL" id="ML732198">
    <property type="protein sequence ID" value="KAB8075161.1"/>
    <property type="molecule type" value="Genomic_DNA"/>
</dbReference>
<feature type="transmembrane region" description="Helical" evidence="5">
    <location>
        <begin position="82"/>
        <end position="103"/>
    </location>
</feature>
<gene>
    <name evidence="6" type="ORF">BDV29DRAFT_172383</name>
</gene>
<comment type="similarity">
    <text evidence="1">Belongs to the cytochrome P450 family.</text>
</comment>
<dbReference type="InterPro" id="IPR050121">
    <property type="entry name" value="Cytochrome_P450_monoxygenase"/>
</dbReference>
<dbReference type="CDD" id="cd11061">
    <property type="entry name" value="CYP67-like"/>
    <property type="match status" value="1"/>
</dbReference>
<keyword evidence="5" id="KW-1133">Transmembrane helix</keyword>
<evidence type="ECO:0000256" key="1">
    <source>
        <dbReference type="ARBA" id="ARBA00010617"/>
    </source>
</evidence>
<dbReference type="PRINTS" id="PR00385">
    <property type="entry name" value="P450"/>
</dbReference>
<dbReference type="InterPro" id="IPR036396">
    <property type="entry name" value="Cyt_P450_sf"/>
</dbReference>
<evidence type="ECO:0000256" key="4">
    <source>
        <dbReference type="PIRSR" id="PIRSR602401-1"/>
    </source>
</evidence>
<keyword evidence="4" id="KW-0408">Iron</keyword>
<keyword evidence="3 6" id="KW-0503">Monooxygenase</keyword>
<dbReference type="GO" id="GO:0020037">
    <property type="term" value="F:heme binding"/>
    <property type="evidence" value="ECO:0007669"/>
    <property type="project" value="InterPro"/>
</dbReference>
<dbReference type="SUPFAM" id="SSF48264">
    <property type="entry name" value="Cytochrome P450"/>
    <property type="match status" value="1"/>
</dbReference>
<dbReference type="GO" id="GO:0004497">
    <property type="term" value="F:monooxygenase activity"/>
    <property type="evidence" value="ECO:0007669"/>
    <property type="project" value="UniProtKB-KW"/>
</dbReference>
<keyword evidence="4" id="KW-0479">Metal-binding</keyword>
<evidence type="ECO:0000313" key="7">
    <source>
        <dbReference type="Proteomes" id="UP000326565"/>
    </source>
</evidence>
<dbReference type="OrthoDB" id="6692864at2759"/>
<dbReference type="FunFam" id="1.10.630.10:FF:000129">
    <property type="entry name" value="Benzoate 4-monooxygenase cytochrome P450"/>
    <property type="match status" value="1"/>
</dbReference>
<feature type="binding site" description="axial binding residue" evidence="4">
    <location>
        <position position="510"/>
    </location>
    <ligand>
        <name>heme</name>
        <dbReference type="ChEBI" id="CHEBI:30413"/>
    </ligand>
    <ligandPart>
        <name>Fe</name>
        <dbReference type="ChEBI" id="CHEBI:18248"/>
    </ligandPart>
</feature>
<protein>
    <submittedName>
        <fullName evidence="6">Monooxygenase</fullName>
    </submittedName>
</protein>
<evidence type="ECO:0000256" key="5">
    <source>
        <dbReference type="SAM" id="Phobius"/>
    </source>
</evidence>
<feature type="transmembrane region" description="Helical" evidence="5">
    <location>
        <begin position="50"/>
        <end position="70"/>
    </location>
</feature>
<keyword evidence="2" id="KW-0560">Oxidoreductase</keyword>